<proteinExistence type="predicted"/>
<organism evidence="2 3">
    <name type="scientific">Rhamnusium bicolor</name>
    <dbReference type="NCBI Taxonomy" id="1586634"/>
    <lineage>
        <taxon>Eukaryota</taxon>
        <taxon>Metazoa</taxon>
        <taxon>Ecdysozoa</taxon>
        <taxon>Arthropoda</taxon>
        <taxon>Hexapoda</taxon>
        <taxon>Insecta</taxon>
        <taxon>Pterygota</taxon>
        <taxon>Neoptera</taxon>
        <taxon>Endopterygota</taxon>
        <taxon>Coleoptera</taxon>
        <taxon>Polyphaga</taxon>
        <taxon>Cucujiformia</taxon>
        <taxon>Chrysomeloidea</taxon>
        <taxon>Cerambycidae</taxon>
        <taxon>Lepturinae</taxon>
        <taxon>Rhagiini</taxon>
        <taxon>Rhamnusium</taxon>
    </lineage>
</organism>
<accession>A0AAV8Z7R4</accession>
<comment type="caution">
    <text evidence="2">The sequence shown here is derived from an EMBL/GenBank/DDBJ whole genome shotgun (WGS) entry which is preliminary data.</text>
</comment>
<evidence type="ECO:0000313" key="2">
    <source>
        <dbReference type="EMBL" id="KAJ8959567.1"/>
    </source>
</evidence>
<keyword evidence="3" id="KW-1185">Reference proteome</keyword>
<dbReference type="Pfam" id="PF21787">
    <property type="entry name" value="TNP-like_RNaseH_N"/>
    <property type="match status" value="1"/>
</dbReference>
<dbReference type="AlphaFoldDB" id="A0AAV8Z7R4"/>
<dbReference type="InterPro" id="IPR048365">
    <property type="entry name" value="TNP-like_RNaseH_N"/>
</dbReference>
<protein>
    <recommendedName>
        <fullName evidence="1">Transposable element P transposase-like RNase H domain-containing protein</fullName>
    </recommendedName>
</protein>
<feature type="domain" description="Transposable element P transposase-like RNase H" evidence="1">
    <location>
        <begin position="19"/>
        <end position="151"/>
    </location>
</feature>
<evidence type="ECO:0000259" key="1">
    <source>
        <dbReference type="Pfam" id="PF21787"/>
    </source>
</evidence>
<evidence type="ECO:0000313" key="3">
    <source>
        <dbReference type="Proteomes" id="UP001162156"/>
    </source>
</evidence>
<reference evidence="2" key="1">
    <citation type="journal article" date="2023" name="Insect Mol. Biol.">
        <title>Genome sequencing provides insights into the evolution of gene families encoding plant cell wall-degrading enzymes in longhorned beetles.</title>
        <authorList>
            <person name="Shin N.R."/>
            <person name="Okamura Y."/>
            <person name="Kirsch R."/>
            <person name="Pauchet Y."/>
        </authorList>
    </citation>
    <scope>NUCLEOTIDE SEQUENCE</scope>
    <source>
        <strain evidence="2">RBIC_L_NR</strain>
    </source>
</reference>
<gene>
    <name evidence="2" type="ORF">NQ314_006216</name>
</gene>
<dbReference type="EMBL" id="JANEYF010001675">
    <property type="protein sequence ID" value="KAJ8959567.1"/>
    <property type="molecule type" value="Genomic_DNA"/>
</dbReference>
<dbReference type="Proteomes" id="UP001162156">
    <property type="component" value="Unassembled WGS sequence"/>
</dbReference>
<name>A0AAV8Z7R4_9CUCU</name>
<sequence>MSLPSIRILKDVLSAIPFECGMIKLVLEHLKLQADKMEELDRCCTLIFDEVSLSRGFYYESHRQKICGFGDLGTLGQNEKMLRTMLVFMVKGIKKSYKMPVSFFFTKDTIKTSALKDLIIDAIEQLQGIGLCIVATVCDQGATNRAAVTALTREHTDDKPSPYHFVVNGERVYIIFDVAHLLKNTRNALHCHIQLYYYTVIFNLRLMN</sequence>